<accession>A0A0H4YFS9</accession>
<feature type="compositionally biased region" description="Basic and acidic residues" evidence="1">
    <location>
        <begin position="392"/>
        <end position="409"/>
    </location>
</feature>
<dbReference type="RefSeq" id="YP_009162567.1">
    <property type="nucleotide sequence ID" value="NC_027707.1"/>
</dbReference>
<evidence type="ECO:0000256" key="1">
    <source>
        <dbReference type="SAM" id="MobiDB-lite"/>
    </source>
</evidence>
<feature type="compositionally biased region" description="Basic and acidic residues" evidence="1">
    <location>
        <begin position="417"/>
        <end position="442"/>
    </location>
</feature>
<feature type="region of interest" description="Disordered" evidence="1">
    <location>
        <begin position="368"/>
        <end position="387"/>
    </location>
</feature>
<feature type="compositionally biased region" description="Basic and acidic residues" evidence="1">
    <location>
        <begin position="18"/>
        <end position="28"/>
    </location>
</feature>
<evidence type="ECO:0000313" key="2">
    <source>
        <dbReference type="EMBL" id="AKR04319.1"/>
    </source>
</evidence>
<dbReference type="EMBL" id="KT159937">
    <property type="protein sequence ID" value="AKR04319.1"/>
    <property type="molecule type" value="Genomic_DNA"/>
</dbReference>
<proteinExistence type="predicted"/>
<dbReference type="Proteomes" id="UP000105007">
    <property type="component" value="Segment"/>
</dbReference>
<protein>
    <submittedName>
        <fullName evidence="2">Uncharacterized protein</fullName>
    </submittedName>
</protein>
<evidence type="ECO:0000313" key="3">
    <source>
        <dbReference type="Proteomes" id="UP000105007"/>
    </source>
</evidence>
<keyword evidence="3" id="KW-1185">Reference proteome</keyword>
<sequence>MDIPTILREDPYVTGTRDIPDVKPDQVRPYHCQGTTPPGSNLKESEFVQTPKERWTAGENSMTLQHPSEQEFLVIAYNQQRISSCHGTRLQDNIFRTVIEVGGHVSFHTCLVTRHDPVMTMINCRNETVLCVHLTGCEMQKFPTTCGDMYYHHEHVPSQREYDNDNDMKEVVLRHVRYEQEKQEWIKSMTGYSDLHDIMLYTEREPVHDRDNTKWVIHASERERKKIVRNSLRTAQTRRHFEDAMFSPDLDSVVFNCQNTAYKRCWKPEPFIEGTVHTDNVVLRWSDLCEPITWHLNSSSGPSEHLVHQLKASYEMMKNSIVGVLDDLDFLTVFEHQTSFLQTVNSGGFQKNGVDDLSQIKNLRISSVRKNRPFQKPDQTWTEPWRESWRDQKREPWRDQQRDHKREPWRNQQWRNQQREPRRNQQWRDQKREPWRDTKARV</sequence>
<reference evidence="2 3" key="1">
    <citation type="journal article" date="2015" name="J. Virol.">
        <title>Salmon gill poxvirus, the deepest representative of the Chordopoxvirinae.</title>
        <authorList>
            <person name="Gjessing M.C."/>
            <person name="Yutin N."/>
            <person name="Tengs T."/>
            <person name="Senkevich T."/>
            <person name="Koonin E.V."/>
            <person name="Ronning H.P."/>
            <person name="Alarson M."/>
            <person name="Ylving S."/>
            <person name="Lie K.-I."/>
            <person name="Saure B."/>
            <person name="Tran L."/>
            <person name="Moss B."/>
            <person name="Dale O.B."/>
        </authorList>
    </citation>
    <scope>NUCLEOTIDE SEQUENCE [LARGE SCALE GENOMIC DNA]</scope>
    <source>
        <strain evidence="2">2012-04-F277-L3G</strain>
    </source>
</reference>
<feature type="region of interest" description="Disordered" evidence="1">
    <location>
        <begin position="15"/>
        <end position="41"/>
    </location>
</feature>
<gene>
    <name evidence="2" type="ORF">SGPV195</name>
</gene>
<dbReference type="GeneID" id="25392362"/>
<name>A0A0H4YFS9_9POXV</name>
<organism evidence="2 3">
    <name type="scientific">Salmon gill poxvirus</name>
    <dbReference type="NCBI Taxonomy" id="1680908"/>
    <lineage>
        <taxon>Viruses</taxon>
        <taxon>Varidnaviria</taxon>
        <taxon>Bamfordvirae</taxon>
        <taxon>Nucleocytoviricota</taxon>
        <taxon>Pokkesviricetes</taxon>
        <taxon>Chitovirales</taxon>
        <taxon>Poxviridae</taxon>
        <taxon>Chordopoxvirinae</taxon>
        <taxon>Salmonpoxvirus</taxon>
        <taxon>Salmonpoxvirus gillpox</taxon>
        <taxon>Salmon gillpox virus</taxon>
    </lineage>
</organism>
<feature type="region of interest" description="Disordered" evidence="1">
    <location>
        <begin position="392"/>
        <end position="442"/>
    </location>
</feature>
<dbReference type="KEGG" id="vg:25392362"/>